<dbReference type="GO" id="GO:0005634">
    <property type="term" value="C:nucleus"/>
    <property type="evidence" value="ECO:0007669"/>
    <property type="project" value="UniProtKB-SubCell"/>
</dbReference>
<dbReference type="OrthoDB" id="69928at2759"/>
<gene>
    <name evidence="5" type="ORF">BCR34DRAFT_107652</name>
</gene>
<keyword evidence="1" id="KW-0539">Nucleus</keyword>
<dbReference type="PANTHER" id="PTHR15696:SF36">
    <property type="entry name" value="NONSENSE-MEDIATED MRNA DECAY FACTOR"/>
    <property type="match status" value="1"/>
</dbReference>
<organism evidence="5 6">
    <name type="scientific">Clohesyomyces aquaticus</name>
    <dbReference type="NCBI Taxonomy" id="1231657"/>
    <lineage>
        <taxon>Eukaryota</taxon>
        <taxon>Fungi</taxon>
        <taxon>Dikarya</taxon>
        <taxon>Ascomycota</taxon>
        <taxon>Pezizomycotina</taxon>
        <taxon>Dothideomycetes</taxon>
        <taxon>Pleosporomycetidae</taxon>
        <taxon>Pleosporales</taxon>
        <taxon>Lindgomycetaceae</taxon>
        <taxon>Clohesyomyces</taxon>
    </lineage>
</organism>
<evidence type="ECO:0000259" key="4">
    <source>
        <dbReference type="Pfam" id="PF10374"/>
    </source>
</evidence>
<dbReference type="Pfam" id="PF10374">
    <property type="entry name" value="EST1"/>
    <property type="match status" value="1"/>
</dbReference>
<name>A0A1Y2A1Z4_9PLEO</name>
<keyword evidence="6" id="KW-1185">Reference proteome</keyword>
<dbReference type="InterPro" id="IPR045153">
    <property type="entry name" value="Est1/Ebs1-like"/>
</dbReference>
<evidence type="ECO:0000313" key="5">
    <source>
        <dbReference type="EMBL" id="ORY16488.1"/>
    </source>
</evidence>
<protein>
    <recommendedName>
        <fullName evidence="1">Nonsense-mediated mRNA decay factor</fullName>
    </recommendedName>
</protein>
<keyword evidence="1" id="KW-0866">Nonsense-mediated mRNA decay</keyword>
<reference evidence="5 6" key="1">
    <citation type="submission" date="2016-07" db="EMBL/GenBank/DDBJ databases">
        <title>Pervasive Adenine N6-methylation of Active Genes in Fungi.</title>
        <authorList>
            <consortium name="DOE Joint Genome Institute"/>
            <person name="Mondo S.J."/>
            <person name="Dannebaum R.O."/>
            <person name="Kuo R.C."/>
            <person name="Labutti K."/>
            <person name="Haridas S."/>
            <person name="Kuo A."/>
            <person name="Salamov A."/>
            <person name="Ahrendt S.R."/>
            <person name="Lipzen A."/>
            <person name="Sullivan W."/>
            <person name="Andreopoulos W.B."/>
            <person name="Clum A."/>
            <person name="Lindquist E."/>
            <person name="Daum C."/>
            <person name="Ramamoorthy G.K."/>
            <person name="Gryganskyi A."/>
            <person name="Culley D."/>
            <person name="Magnuson J.K."/>
            <person name="James T.Y."/>
            <person name="O'Malley M.A."/>
            <person name="Stajich J.E."/>
            <person name="Spatafora J.W."/>
            <person name="Visel A."/>
            <person name="Grigoriev I.V."/>
        </authorList>
    </citation>
    <scope>NUCLEOTIDE SEQUENCE [LARGE SCALE GENOMIC DNA]</scope>
    <source>
        <strain evidence="5 6">CBS 115471</strain>
    </source>
</reference>
<dbReference type="Pfam" id="PF10373">
    <property type="entry name" value="EST1_DNA_bind"/>
    <property type="match status" value="1"/>
</dbReference>
<dbReference type="PANTHER" id="PTHR15696">
    <property type="entry name" value="SMG-7 SUPPRESSOR WITH MORPHOLOGICAL EFFECT ON GENITALIA PROTEIN 7"/>
    <property type="match status" value="1"/>
</dbReference>
<dbReference type="AlphaFoldDB" id="A0A1Y2A1Z4"/>
<evidence type="ECO:0000259" key="3">
    <source>
        <dbReference type="Pfam" id="PF10373"/>
    </source>
</evidence>
<proteinExistence type="predicted"/>
<comment type="subcellular location">
    <subcellularLocation>
        <location evidence="1">Nucleus</location>
    </subcellularLocation>
</comment>
<dbReference type="EMBL" id="MCFA01000018">
    <property type="protein sequence ID" value="ORY16488.1"/>
    <property type="molecule type" value="Genomic_DNA"/>
</dbReference>
<feature type="domain" description="Telomerase activating protein Est1-like N-terminal" evidence="4">
    <location>
        <begin position="59"/>
        <end position="172"/>
    </location>
</feature>
<comment type="caution">
    <text evidence="5">The sequence shown here is derived from an EMBL/GenBank/DDBJ whole genome shotgun (WGS) entry which is preliminary data.</text>
</comment>
<evidence type="ECO:0000256" key="2">
    <source>
        <dbReference type="SAM" id="MobiDB-lite"/>
    </source>
</evidence>
<dbReference type="GO" id="GO:0000184">
    <property type="term" value="P:nuclear-transcribed mRNA catabolic process, nonsense-mediated decay"/>
    <property type="evidence" value="ECO:0007669"/>
    <property type="project" value="UniProtKB-KW"/>
</dbReference>
<feature type="compositionally biased region" description="Polar residues" evidence="2">
    <location>
        <begin position="761"/>
        <end position="792"/>
    </location>
</feature>
<feature type="compositionally biased region" description="Polar residues" evidence="2">
    <location>
        <begin position="722"/>
        <end position="740"/>
    </location>
</feature>
<evidence type="ECO:0000313" key="6">
    <source>
        <dbReference type="Proteomes" id="UP000193144"/>
    </source>
</evidence>
<feature type="region of interest" description="Disordered" evidence="2">
    <location>
        <begin position="626"/>
        <end position="649"/>
    </location>
</feature>
<dbReference type="SUPFAM" id="SSF48452">
    <property type="entry name" value="TPR-like"/>
    <property type="match status" value="1"/>
</dbReference>
<feature type="domain" description="DNA/RNA-binding" evidence="3">
    <location>
        <begin position="184"/>
        <end position="490"/>
    </location>
</feature>
<dbReference type="InterPro" id="IPR011990">
    <property type="entry name" value="TPR-like_helical_dom_sf"/>
</dbReference>
<feature type="region of interest" description="Disordered" evidence="2">
    <location>
        <begin position="680"/>
        <end position="798"/>
    </location>
</feature>
<accession>A0A1Y2A1Z4</accession>
<dbReference type="InterPro" id="IPR019458">
    <property type="entry name" value="Est1-like_N"/>
</dbReference>
<feature type="compositionally biased region" description="Acidic residues" evidence="2">
    <location>
        <begin position="626"/>
        <end position="638"/>
    </location>
</feature>
<dbReference type="Proteomes" id="UP000193144">
    <property type="component" value="Unassembled WGS sequence"/>
</dbReference>
<sequence length="860" mass="94811">MATNTDPLARRAQSTETNLSKLLDSDGPAADLAAPLQEHRVACENLVFADFEAAAAKGIEKQLWAAHLKVNGAFKKELKINSKDHVVEHRKLAKHYLQFIKASQRFYRQYILNLDAQFDRLPELRKVAQNWKDDVTKAPLRKRVPASLKKQILLSCHQTLIQLGDLSRYRETELVDKDRNWGPATGYYGLAAEINPDSGQSHNQLAVIAREDGNHFRSTYHLYRSLASKEPHLLAKQNLELGFKKIVTAWNRGELISNRTSPDGNTAGQALVAWFIRLHSKCYRGKEFAQHDELENEVLGQLAIELKERPLDSILHKIILINLAAEYYATVQMAGMEHSLKHLGSANSADATPPENITQTYFYYLRLNVKTFFTLLQILQSELERYSEGADVREQNGSRTRNLSDKITAVARRILPGLRLYSTWFTRYHHVLSANIADTLTTVEVQELWKSYAATLTLLASSFPPGELPKQDYMLEEDTDTIGFQPLISEETMKRWYNGDVLKPKWSDVERNHPNVEMLMRVRDLMMDGLLLIQNHPEAPLEIDNMRFIYREAGLPSELLASPSNQLDRSPTMSTGPVDLPLFPAEVPVAEDQKTFSIAAASESASTTLAKDSAMNQMVDDLVGPDEGLDPLPEEDENIPPTPPEQTFEDTTLVTDTTYGIGPLTVSDFVNVVQNYSKPLGSPTTPMHAASLGGAPMGGTPMGRVASSSSIRRPANLPSLPDGQSNGTSIWNRNYNGTPGPSSPLLGAGSAARGSPLNGVHASTASGHVRGDSSNSLRSSDWTTTPITTQRPVSGGLGSGAVWGNPIVPNYGSIYGNSWNRPVTSTDANLTSQFLFAKDSSYPDGGHSSYGRTLPPGQGG</sequence>
<comment type="function">
    <text evidence="1">Plays a role in nonsense-mediated mRNA decay.</text>
</comment>
<feature type="region of interest" description="Disordered" evidence="2">
    <location>
        <begin position="840"/>
        <end position="860"/>
    </location>
</feature>
<dbReference type="Gene3D" id="1.25.40.10">
    <property type="entry name" value="Tetratricopeptide repeat domain"/>
    <property type="match status" value="1"/>
</dbReference>
<dbReference type="STRING" id="1231657.A0A1Y2A1Z4"/>
<dbReference type="InterPro" id="IPR018834">
    <property type="entry name" value="DNA/RNA-bd_Est1-type"/>
</dbReference>
<evidence type="ECO:0000256" key="1">
    <source>
        <dbReference type="RuleBase" id="RU369098"/>
    </source>
</evidence>